<dbReference type="InterPro" id="IPR029009">
    <property type="entry name" value="ASB_dom_sf"/>
</dbReference>
<evidence type="ECO:0000256" key="10">
    <source>
        <dbReference type="ARBA" id="ARBA00049406"/>
    </source>
</evidence>
<dbReference type="InterPro" id="IPR005131">
    <property type="entry name" value="Ser_deHydtase_bsu"/>
</dbReference>
<proteinExistence type="inferred from homology"/>
<evidence type="ECO:0000259" key="12">
    <source>
        <dbReference type="Pfam" id="PF03313"/>
    </source>
</evidence>
<dbReference type="PANTHER" id="PTHR30182:SF1">
    <property type="entry name" value="L-SERINE DEHYDRATASE 1"/>
    <property type="match status" value="1"/>
</dbReference>
<protein>
    <recommendedName>
        <fullName evidence="11">L-serine dehydratase</fullName>
        <ecNumber evidence="11">4.3.1.17</ecNumber>
    </recommendedName>
</protein>
<comment type="cofactor">
    <cofactor evidence="1 11">
        <name>[4Fe-4S] cluster</name>
        <dbReference type="ChEBI" id="CHEBI:49883"/>
    </cofactor>
</comment>
<dbReference type="Proteomes" id="UP001139353">
    <property type="component" value="Unassembled WGS sequence"/>
</dbReference>
<evidence type="ECO:0000256" key="11">
    <source>
        <dbReference type="RuleBase" id="RU366059"/>
    </source>
</evidence>
<keyword evidence="4 11" id="KW-0312">Gluconeogenesis</keyword>
<feature type="domain" description="Serine dehydratase-like alpha subunit" evidence="12">
    <location>
        <begin position="191"/>
        <end position="457"/>
    </location>
</feature>
<dbReference type="InterPro" id="IPR004644">
    <property type="entry name" value="Fe-S_L-Ser_mono"/>
</dbReference>
<evidence type="ECO:0000256" key="3">
    <source>
        <dbReference type="ARBA" id="ARBA00008636"/>
    </source>
</evidence>
<dbReference type="GO" id="GO:0046872">
    <property type="term" value="F:metal ion binding"/>
    <property type="evidence" value="ECO:0007669"/>
    <property type="project" value="UniProtKB-KW"/>
</dbReference>
<dbReference type="PANTHER" id="PTHR30182">
    <property type="entry name" value="L-SERINE DEHYDRATASE"/>
    <property type="match status" value="1"/>
</dbReference>
<sequence length="463" mass="49958">MAVSVFDLFKIGIGPSSSHTVGPMRAARMFSSRLQHEGLLERTARVKADLYGSLGATGKGHGSDKAVLLGLHGHEPDTVDIERVPLELEAMRANKQVLLGGMHIISFDEATDLIMHRRETLPFHANGMRFTAFDAQGNEIENRVYYSVGGGFVVSDEVAADGSKQKTIAPDTTVLPYPFHSGDDLLRLTAEHGISIAELMRRNERHWRTDEEVHAGLMKIWQVMQDCVRRGCRTEGVLPGGFKVRRRAAQLYRDLTFNPEAAMRDPLMVMDWVNLYALAVNEENAAGGRVVTAPTNGAAGIVPAVLHYYTRFVQGANDRGVVDFMLTAAAIGILYKENASISGAEVGCQGEVGVACSMAAAGLAAVMGGTPEQVENAAEIGMEHHLGLTCDPVGGLVQIPCIERNAIASVKAINAARMALRGDGTHHVSLDKVIKTMRETGADMQTKYKETARGGLAVNIVEC</sequence>
<dbReference type="EC" id="4.3.1.17" evidence="11"/>
<evidence type="ECO:0000256" key="5">
    <source>
        <dbReference type="ARBA" id="ARBA00022485"/>
    </source>
</evidence>
<dbReference type="Gene3D" id="3.30.1330.90">
    <property type="entry name" value="D-3-phosphoglycerate dehydrogenase, domain 3"/>
    <property type="match status" value="1"/>
</dbReference>
<dbReference type="NCBIfam" id="TIGR00720">
    <property type="entry name" value="sda_mono"/>
    <property type="match status" value="1"/>
</dbReference>
<organism evidence="14 15">
    <name type="scientific">Scleromatobacter humisilvae</name>
    <dbReference type="NCBI Taxonomy" id="2897159"/>
    <lineage>
        <taxon>Bacteria</taxon>
        <taxon>Pseudomonadati</taxon>
        <taxon>Pseudomonadota</taxon>
        <taxon>Betaproteobacteria</taxon>
        <taxon>Burkholderiales</taxon>
        <taxon>Sphaerotilaceae</taxon>
        <taxon>Scleromatobacter</taxon>
    </lineage>
</organism>
<dbReference type="InterPro" id="IPR005130">
    <property type="entry name" value="Ser_deHydtase-like_asu"/>
</dbReference>
<evidence type="ECO:0000259" key="13">
    <source>
        <dbReference type="Pfam" id="PF03315"/>
    </source>
</evidence>
<evidence type="ECO:0000256" key="4">
    <source>
        <dbReference type="ARBA" id="ARBA00022432"/>
    </source>
</evidence>
<dbReference type="AlphaFoldDB" id="A0A9X1YQE4"/>
<comment type="caution">
    <text evidence="14">The sequence shown here is derived from an EMBL/GenBank/DDBJ whole genome shotgun (WGS) entry which is preliminary data.</text>
</comment>
<dbReference type="GO" id="GO:0009063">
    <property type="term" value="P:amino acid catabolic process"/>
    <property type="evidence" value="ECO:0007669"/>
    <property type="project" value="UniProtKB-ARBA"/>
</dbReference>
<dbReference type="Pfam" id="PF03315">
    <property type="entry name" value="SDH_beta"/>
    <property type="match status" value="1"/>
</dbReference>
<dbReference type="SUPFAM" id="SSF143548">
    <property type="entry name" value="Serine metabolism enzymes domain"/>
    <property type="match status" value="1"/>
</dbReference>
<evidence type="ECO:0000256" key="7">
    <source>
        <dbReference type="ARBA" id="ARBA00023004"/>
    </source>
</evidence>
<dbReference type="InterPro" id="IPR051318">
    <property type="entry name" value="Fe-S_L-Ser"/>
</dbReference>
<evidence type="ECO:0000313" key="15">
    <source>
        <dbReference type="Proteomes" id="UP001139353"/>
    </source>
</evidence>
<dbReference type="EMBL" id="JAJLJH010000002">
    <property type="protein sequence ID" value="MCK9685986.1"/>
    <property type="molecule type" value="Genomic_DNA"/>
</dbReference>
<keyword evidence="15" id="KW-1185">Reference proteome</keyword>
<evidence type="ECO:0000256" key="1">
    <source>
        <dbReference type="ARBA" id="ARBA00001966"/>
    </source>
</evidence>
<dbReference type="GO" id="GO:0003941">
    <property type="term" value="F:L-serine ammonia-lyase activity"/>
    <property type="evidence" value="ECO:0007669"/>
    <property type="project" value="UniProtKB-UniRule"/>
</dbReference>
<dbReference type="GO" id="GO:0006094">
    <property type="term" value="P:gluconeogenesis"/>
    <property type="evidence" value="ECO:0007669"/>
    <property type="project" value="UniProtKB-KW"/>
</dbReference>
<dbReference type="RefSeq" id="WP_275682020.1">
    <property type="nucleotide sequence ID" value="NZ_JAJLJH010000002.1"/>
</dbReference>
<comment type="similarity">
    <text evidence="3 11">Belongs to the iron-sulfur dependent L-serine dehydratase family.</text>
</comment>
<name>A0A9X1YQE4_9BURK</name>
<comment type="pathway">
    <text evidence="2">Carbohydrate biosynthesis; gluconeogenesis.</text>
</comment>
<comment type="catalytic activity">
    <reaction evidence="10 11">
        <text>L-serine = pyruvate + NH4(+)</text>
        <dbReference type="Rhea" id="RHEA:19169"/>
        <dbReference type="ChEBI" id="CHEBI:15361"/>
        <dbReference type="ChEBI" id="CHEBI:28938"/>
        <dbReference type="ChEBI" id="CHEBI:33384"/>
        <dbReference type="EC" id="4.3.1.17"/>
    </reaction>
</comment>
<keyword evidence="5 11" id="KW-0004">4Fe-4S</keyword>
<keyword evidence="6 11" id="KW-0479">Metal-binding</keyword>
<dbReference type="GO" id="GO:0051539">
    <property type="term" value="F:4 iron, 4 sulfur cluster binding"/>
    <property type="evidence" value="ECO:0007669"/>
    <property type="project" value="UniProtKB-UniRule"/>
</dbReference>
<gene>
    <name evidence="14" type="ORF">LPC04_09725</name>
</gene>
<evidence type="ECO:0000256" key="6">
    <source>
        <dbReference type="ARBA" id="ARBA00022723"/>
    </source>
</evidence>
<keyword evidence="8 11" id="KW-0411">Iron-sulfur</keyword>
<evidence type="ECO:0000256" key="2">
    <source>
        <dbReference type="ARBA" id="ARBA00004742"/>
    </source>
</evidence>
<evidence type="ECO:0000256" key="9">
    <source>
        <dbReference type="ARBA" id="ARBA00023239"/>
    </source>
</evidence>
<dbReference type="FunFam" id="3.30.1330.90:FF:000001">
    <property type="entry name" value="L-serine ammonia-lyase 1"/>
    <property type="match status" value="1"/>
</dbReference>
<evidence type="ECO:0000256" key="8">
    <source>
        <dbReference type="ARBA" id="ARBA00023014"/>
    </source>
</evidence>
<reference evidence="14" key="1">
    <citation type="submission" date="2021-11" db="EMBL/GenBank/DDBJ databases">
        <title>BS-T2-15 a new species belonging to the Comamonadaceae family isolated from the soil of a French oak forest.</title>
        <authorList>
            <person name="Mieszkin S."/>
            <person name="Alain K."/>
        </authorList>
    </citation>
    <scope>NUCLEOTIDE SEQUENCE</scope>
    <source>
        <strain evidence="14">BS-T2-15</strain>
    </source>
</reference>
<accession>A0A9X1YQE4</accession>
<keyword evidence="7 11" id="KW-0408">Iron</keyword>
<dbReference type="Pfam" id="PF03313">
    <property type="entry name" value="SDH_alpha"/>
    <property type="match status" value="1"/>
</dbReference>
<keyword evidence="9 11" id="KW-0456">Lyase</keyword>
<evidence type="ECO:0000313" key="14">
    <source>
        <dbReference type="EMBL" id="MCK9685986.1"/>
    </source>
</evidence>
<feature type="domain" description="Serine dehydratase beta chain" evidence="13">
    <location>
        <begin position="4"/>
        <end position="157"/>
    </location>
</feature>